<evidence type="ECO:0000313" key="9">
    <source>
        <dbReference type="EMBL" id="KAF2230499.1"/>
    </source>
</evidence>
<dbReference type="InterPro" id="IPR049326">
    <property type="entry name" value="Rhodopsin_dom_fungi"/>
</dbReference>
<gene>
    <name evidence="9" type="ORF">EV356DRAFT_453738</name>
</gene>
<comment type="subcellular location">
    <subcellularLocation>
        <location evidence="1">Membrane</location>
        <topology evidence="1">Multi-pass membrane protein</topology>
    </subcellularLocation>
</comment>
<evidence type="ECO:0000259" key="8">
    <source>
        <dbReference type="Pfam" id="PF20684"/>
    </source>
</evidence>
<accession>A0A6A6GY08</accession>
<name>A0A6A6GY08_VIRVR</name>
<comment type="similarity">
    <text evidence="5">Belongs to the SAT4 family.</text>
</comment>
<dbReference type="EMBL" id="ML991840">
    <property type="protein sequence ID" value="KAF2230499.1"/>
    <property type="molecule type" value="Genomic_DNA"/>
</dbReference>
<dbReference type="OrthoDB" id="3934549at2759"/>
<dbReference type="Pfam" id="PF20684">
    <property type="entry name" value="Fung_rhodopsin"/>
    <property type="match status" value="1"/>
</dbReference>
<feature type="compositionally biased region" description="Basic and acidic residues" evidence="6">
    <location>
        <begin position="329"/>
        <end position="340"/>
    </location>
</feature>
<keyword evidence="3 7" id="KW-1133">Transmembrane helix</keyword>
<evidence type="ECO:0000256" key="6">
    <source>
        <dbReference type="SAM" id="MobiDB-lite"/>
    </source>
</evidence>
<feature type="region of interest" description="Disordered" evidence="6">
    <location>
        <begin position="284"/>
        <end position="343"/>
    </location>
</feature>
<feature type="transmembrane region" description="Helical" evidence="7">
    <location>
        <begin position="183"/>
        <end position="201"/>
    </location>
</feature>
<evidence type="ECO:0000256" key="1">
    <source>
        <dbReference type="ARBA" id="ARBA00004141"/>
    </source>
</evidence>
<feature type="transmembrane region" description="Helical" evidence="7">
    <location>
        <begin position="213"/>
        <end position="233"/>
    </location>
</feature>
<organism evidence="9 10">
    <name type="scientific">Viridothelium virens</name>
    <name type="common">Speckled blister lichen</name>
    <name type="synonym">Trypethelium virens</name>
    <dbReference type="NCBI Taxonomy" id="1048519"/>
    <lineage>
        <taxon>Eukaryota</taxon>
        <taxon>Fungi</taxon>
        <taxon>Dikarya</taxon>
        <taxon>Ascomycota</taxon>
        <taxon>Pezizomycotina</taxon>
        <taxon>Dothideomycetes</taxon>
        <taxon>Dothideomycetes incertae sedis</taxon>
        <taxon>Trypetheliales</taxon>
        <taxon>Trypetheliaceae</taxon>
        <taxon>Viridothelium</taxon>
    </lineage>
</organism>
<evidence type="ECO:0000256" key="3">
    <source>
        <dbReference type="ARBA" id="ARBA00022989"/>
    </source>
</evidence>
<feature type="transmembrane region" description="Helical" evidence="7">
    <location>
        <begin position="132"/>
        <end position="154"/>
    </location>
</feature>
<feature type="transmembrane region" description="Helical" evidence="7">
    <location>
        <begin position="21"/>
        <end position="42"/>
    </location>
</feature>
<dbReference type="AlphaFoldDB" id="A0A6A6GY08"/>
<evidence type="ECO:0000256" key="5">
    <source>
        <dbReference type="ARBA" id="ARBA00038359"/>
    </source>
</evidence>
<dbReference type="PANTHER" id="PTHR33048">
    <property type="entry name" value="PTH11-LIKE INTEGRAL MEMBRANE PROTEIN (AFU_ORTHOLOGUE AFUA_5G11245)"/>
    <property type="match status" value="1"/>
</dbReference>
<keyword evidence="4 7" id="KW-0472">Membrane</keyword>
<dbReference type="GO" id="GO:0016020">
    <property type="term" value="C:membrane"/>
    <property type="evidence" value="ECO:0007669"/>
    <property type="project" value="UniProtKB-SubCell"/>
</dbReference>
<keyword evidence="10" id="KW-1185">Reference proteome</keyword>
<evidence type="ECO:0000256" key="2">
    <source>
        <dbReference type="ARBA" id="ARBA00022692"/>
    </source>
</evidence>
<feature type="transmembrane region" description="Helical" evidence="7">
    <location>
        <begin position="98"/>
        <end position="120"/>
    </location>
</feature>
<protein>
    <recommendedName>
        <fullName evidence="8">Rhodopsin domain-containing protein</fullName>
    </recommendedName>
</protein>
<sequence length="355" mass="39842">MDACLQNHSAQFCSEDRRPGIVAENVAMGILAMAAVALRFYARIESGVGLWWDDWITLIGLPYSLAINVLSGEFVRAGQGVHLATLPNENLPEYFKQLYLQLAVYAPGLVFFKIALLLFYVRVFPHDRRLRFMTWMLSAAIGIWLIIIECIALFQCSPVHKFWDQDISGKCISQEALFLGQSIPTVIFDLIILGLAVPLVWGIKLPRSSRAALIGIFMMGGLVTVISIVRLHYALQPVKDDITWNLVDLGLWSDSESPVGLVSVCLPTYGKLFRRVLMKLHLTKPTTSEERSSRHGRTHESETRRDLRMSSTPIDEVEDGIWAEGPANELKDLNSSKDDTNPGVITVTRDMRLDK</sequence>
<evidence type="ECO:0000256" key="7">
    <source>
        <dbReference type="SAM" id="Phobius"/>
    </source>
</evidence>
<dbReference type="PANTHER" id="PTHR33048:SF47">
    <property type="entry name" value="INTEGRAL MEMBRANE PROTEIN-RELATED"/>
    <property type="match status" value="1"/>
</dbReference>
<proteinExistence type="inferred from homology"/>
<evidence type="ECO:0000256" key="4">
    <source>
        <dbReference type="ARBA" id="ARBA00023136"/>
    </source>
</evidence>
<feature type="domain" description="Rhodopsin" evidence="8">
    <location>
        <begin position="38"/>
        <end position="275"/>
    </location>
</feature>
<dbReference type="InterPro" id="IPR052337">
    <property type="entry name" value="SAT4-like"/>
</dbReference>
<feature type="compositionally biased region" description="Basic and acidic residues" evidence="6">
    <location>
        <begin position="287"/>
        <end position="308"/>
    </location>
</feature>
<dbReference type="Proteomes" id="UP000800092">
    <property type="component" value="Unassembled WGS sequence"/>
</dbReference>
<reference evidence="9" key="1">
    <citation type="journal article" date="2020" name="Stud. Mycol.">
        <title>101 Dothideomycetes genomes: a test case for predicting lifestyles and emergence of pathogens.</title>
        <authorList>
            <person name="Haridas S."/>
            <person name="Albert R."/>
            <person name="Binder M."/>
            <person name="Bloem J."/>
            <person name="Labutti K."/>
            <person name="Salamov A."/>
            <person name="Andreopoulos B."/>
            <person name="Baker S."/>
            <person name="Barry K."/>
            <person name="Bills G."/>
            <person name="Bluhm B."/>
            <person name="Cannon C."/>
            <person name="Castanera R."/>
            <person name="Culley D."/>
            <person name="Daum C."/>
            <person name="Ezra D."/>
            <person name="Gonzalez J."/>
            <person name="Henrissat B."/>
            <person name="Kuo A."/>
            <person name="Liang C."/>
            <person name="Lipzen A."/>
            <person name="Lutzoni F."/>
            <person name="Magnuson J."/>
            <person name="Mondo S."/>
            <person name="Nolan M."/>
            <person name="Ohm R."/>
            <person name="Pangilinan J."/>
            <person name="Park H.-J."/>
            <person name="Ramirez L."/>
            <person name="Alfaro M."/>
            <person name="Sun H."/>
            <person name="Tritt A."/>
            <person name="Yoshinaga Y."/>
            <person name="Zwiers L.-H."/>
            <person name="Turgeon B."/>
            <person name="Goodwin S."/>
            <person name="Spatafora J."/>
            <person name="Crous P."/>
            <person name="Grigoriev I."/>
        </authorList>
    </citation>
    <scope>NUCLEOTIDE SEQUENCE</scope>
    <source>
        <strain evidence="9">Tuck. ex Michener</strain>
    </source>
</reference>
<evidence type="ECO:0000313" key="10">
    <source>
        <dbReference type="Proteomes" id="UP000800092"/>
    </source>
</evidence>
<keyword evidence="2 7" id="KW-0812">Transmembrane</keyword>